<name>A0A098S8S6_9BACT</name>
<dbReference type="Proteomes" id="UP000029736">
    <property type="component" value="Unassembled WGS sequence"/>
</dbReference>
<dbReference type="EMBL" id="JPOS01000018">
    <property type="protein sequence ID" value="KGE88525.1"/>
    <property type="molecule type" value="Genomic_DNA"/>
</dbReference>
<dbReference type="OrthoDB" id="1446355at2"/>
<dbReference type="RefSeq" id="WP_044218111.1">
    <property type="nucleotide sequence ID" value="NZ_JBKAGJ010000006.1"/>
</dbReference>
<dbReference type="STRING" id="1524460.IX84_07535"/>
<reference evidence="1 2" key="1">
    <citation type="journal article" date="2014" name="Int. J. Syst. Evol. Microbiol.">
        <title>Phaeodactylibacter xiamenensis gen. nov., sp. nov., a member of the family Saprospiraceae isolated from the marine alga Phaeodactylum tricornutum.</title>
        <authorList>
            <person name="Chen Z.Jr."/>
            <person name="Lei X."/>
            <person name="Lai Q."/>
            <person name="Li Y."/>
            <person name="Zhang B."/>
            <person name="Zhang J."/>
            <person name="Zhang H."/>
            <person name="Yang L."/>
            <person name="Zheng W."/>
            <person name="Tian Y."/>
            <person name="Yu Z."/>
            <person name="Xu H.Jr."/>
            <person name="Zheng T."/>
        </authorList>
    </citation>
    <scope>NUCLEOTIDE SEQUENCE [LARGE SCALE GENOMIC DNA]</scope>
    <source>
        <strain evidence="1 2">KD52</strain>
    </source>
</reference>
<organism evidence="1 2">
    <name type="scientific">Phaeodactylibacter xiamenensis</name>
    <dbReference type="NCBI Taxonomy" id="1524460"/>
    <lineage>
        <taxon>Bacteria</taxon>
        <taxon>Pseudomonadati</taxon>
        <taxon>Bacteroidota</taxon>
        <taxon>Saprospiria</taxon>
        <taxon>Saprospirales</taxon>
        <taxon>Haliscomenobacteraceae</taxon>
        <taxon>Phaeodactylibacter</taxon>
    </lineage>
</organism>
<evidence type="ECO:0000313" key="1">
    <source>
        <dbReference type="EMBL" id="KGE88525.1"/>
    </source>
</evidence>
<proteinExistence type="predicted"/>
<evidence type="ECO:0000313" key="2">
    <source>
        <dbReference type="Proteomes" id="UP000029736"/>
    </source>
</evidence>
<comment type="caution">
    <text evidence="1">The sequence shown here is derived from an EMBL/GenBank/DDBJ whole genome shotgun (WGS) entry which is preliminary data.</text>
</comment>
<protein>
    <submittedName>
        <fullName evidence="1">Uncharacterized protein</fullName>
    </submittedName>
</protein>
<gene>
    <name evidence="1" type="ORF">IX84_07535</name>
</gene>
<accession>A0A098S8S6</accession>
<keyword evidence="2" id="KW-1185">Reference proteome</keyword>
<dbReference type="AlphaFoldDB" id="A0A098S8S6"/>
<sequence>MSAVEIKGEILSYLEQVEDERFLKVVHSMLNTYINEHEDPVIGYDADGAPLYASVAKQRFKAQLEGIKHGEYLTIEALEKEMESW</sequence>